<proteinExistence type="inferred from homology"/>
<evidence type="ECO:0000259" key="3">
    <source>
        <dbReference type="Pfam" id="PF03816"/>
    </source>
</evidence>
<evidence type="ECO:0000313" key="4">
    <source>
        <dbReference type="EMBL" id="MBF0935161.1"/>
    </source>
</evidence>
<dbReference type="InterPro" id="IPR004474">
    <property type="entry name" value="LytR_CpsA_psr"/>
</dbReference>
<dbReference type="NCBIfam" id="TIGR00350">
    <property type="entry name" value="lytR_cpsA_psr"/>
    <property type="match status" value="1"/>
</dbReference>
<evidence type="ECO:0000256" key="1">
    <source>
        <dbReference type="ARBA" id="ARBA00006068"/>
    </source>
</evidence>
<dbReference type="GO" id="GO:0006260">
    <property type="term" value="P:DNA replication"/>
    <property type="evidence" value="ECO:0007669"/>
    <property type="project" value="InterPro"/>
</dbReference>
<dbReference type="PANTHER" id="PTHR33392">
    <property type="entry name" value="POLYISOPRENYL-TEICHOIC ACID--PEPTIDOGLYCAN TEICHOIC ACID TRANSFERASE TAGU"/>
    <property type="match status" value="1"/>
</dbReference>
<feature type="domain" description="Cell envelope-related transcriptional attenuator" evidence="3">
    <location>
        <begin position="205"/>
        <end position="350"/>
    </location>
</feature>
<sequence length="441" mass="47978">LGAVLLLLILFNGFKRLGKTTLVLATIVILGASYGAYQMNATVNFFNKLNTNTQKQELTMSLATLAEGGVADVTALDGKVVLAPLGQDRDNVQALVDDLKAKRQVTVTVQEVPSYLAAYQQLLDGKAQAMVLNSGYESLLEGMASDFSSKIKKLYQYNHVTEVAEEPAKPATENTQTSQTPAENQPFNLYISGIDTFGPVSSVSRSDVNVIATINPKTHQILLTTTPRDAYVPIADGGADQKDKLTHAGIYGVEASMHTLARLYDTPIDYYVRLNFTSFLNIIDTVGGIDVYNDQAFTSLYGKYDFPVGELHLNADQALGFVRERYSLSGGDNDRGKNHEKVITALIKKLGSRQTLLQAQEVMDRMSQSVQTNLPLTKAMELVNEQLESGQAYTVTSVALTGHGSTGLPSYAMPGAELYMMQVDEASLAERQAQIKQVLGQ</sequence>
<dbReference type="Pfam" id="PF02916">
    <property type="entry name" value="DNA_PPF"/>
    <property type="match status" value="1"/>
</dbReference>
<dbReference type="Gene3D" id="3.40.630.190">
    <property type="entry name" value="LCP protein"/>
    <property type="match status" value="1"/>
</dbReference>
<comment type="caution">
    <text evidence="4">The sequence shown here is derived from an EMBL/GenBank/DDBJ whole genome shotgun (WGS) entry which is preliminary data.</text>
</comment>
<name>A0A929MSY0_ABIDE</name>
<evidence type="ECO:0000259" key="2">
    <source>
        <dbReference type="Pfam" id="PF02916"/>
    </source>
</evidence>
<feature type="non-terminal residue" evidence="4">
    <location>
        <position position="1"/>
    </location>
</feature>
<feature type="domain" description="DNA polymerase processivity factor" evidence="2">
    <location>
        <begin position="19"/>
        <end position="132"/>
    </location>
</feature>
<gene>
    <name evidence="4" type="ORF">HXK00_05900</name>
</gene>
<dbReference type="Gene3D" id="3.40.190.10">
    <property type="entry name" value="Periplasmic binding protein-like II"/>
    <property type="match status" value="1"/>
</dbReference>
<accession>A0A929MSY0</accession>
<dbReference type="Pfam" id="PF03816">
    <property type="entry name" value="LytR_cpsA_psr"/>
    <property type="match status" value="1"/>
</dbReference>
<organism evidence="4 5">
    <name type="scientific">Abiotrophia defectiva</name>
    <name type="common">Streptococcus defectivus</name>
    <dbReference type="NCBI Taxonomy" id="46125"/>
    <lineage>
        <taxon>Bacteria</taxon>
        <taxon>Bacillati</taxon>
        <taxon>Bacillota</taxon>
        <taxon>Bacilli</taxon>
        <taxon>Lactobacillales</taxon>
        <taxon>Aerococcaceae</taxon>
        <taxon>Abiotrophia</taxon>
    </lineage>
</organism>
<dbReference type="InterPro" id="IPR050922">
    <property type="entry name" value="LytR/CpsA/Psr_CW_biosynth"/>
</dbReference>
<dbReference type="InterPro" id="IPR004190">
    <property type="entry name" value="DNA_pol_proc_fac"/>
</dbReference>
<evidence type="ECO:0000313" key="5">
    <source>
        <dbReference type="Proteomes" id="UP000757900"/>
    </source>
</evidence>
<dbReference type="AlphaFoldDB" id="A0A929MSY0"/>
<dbReference type="PANTHER" id="PTHR33392:SF6">
    <property type="entry name" value="POLYISOPRENYL-TEICHOIC ACID--PEPTIDOGLYCAN TEICHOIC ACID TRANSFERASE TAGU"/>
    <property type="match status" value="1"/>
</dbReference>
<protein>
    <submittedName>
        <fullName evidence="4">LCP family protein</fullName>
    </submittedName>
</protein>
<reference evidence="4" key="1">
    <citation type="submission" date="2020-04" db="EMBL/GenBank/DDBJ databases">
        <title>Deep metagenomics examines the oral microbiome during advanced dental caries in children, revealing novel taxa and co-occurrences with host molecules.</title>
        <authorList>
            <person name="Baker J.L."/>
            <person name="Morton J.T."/>
            <person name="Dinis M."/>
            <person name="Alvarez R."/>
            <person name="Tran N.C."/>
            <person name="Knight R."/>
            <person name="Edlund A."/>
        </authorList>
    </citation>
    <scope>NUCLEOTIDE SEQUENCE</scope>
    <source>
        <strain evidence="4">JCVI_23_bin.16</strain>
    </source>
</reference>
<comment type="similarity">
    <text evidence="1">Belongs to the LytR/CpsA/Psr (LCP) family.</text>
</comment>
<dbReference type="EMBL" id="JABZFV010000145">
    <property type="protein sequence ID" value="MBF0935161.1"/>
    <property type="molecule type" value="Genomic_DNA"/>
</dbReference>
<dbReference type="Proteomes" id="UP000757900">
    <property type="component" value="Unassembled WGS sequence"/>
</dbReference>